<protein>
    <submittedName>
        <fullName evidence="2">Uncharacterized protein</fullName>
    </submittedName>
</protein>
<evidence type="ECO:0000313" key="1">
    <source>
        <dbReference type="Proteomes" id="UP000887579"/>
    </source>
</evidence>
<dbReference type="Proteomes" id="UP000887579">
    <property type="component" value="Unplaced"/>
</dbReference>
<evidence type="ECO:0000313" key="2">
    <source>
        <dbReference type="WBParaSite" id="ES5_v2.g24223.t1"/>
    </source>
</evidence>
<reference evidence="2" key="1">
    <citation type="submission" date="2022-11" db="UniProtKB">
        <authorList>
            <consortium name="WormBaseParasite"/>
        </authorList>
    </citation>
    <scope>IDENTIFICATION</scope>
</reference>
<organism evidence="1 2">
    <name type="scientific">Panagrolaimus sp. ES5</name>
    <dbReference type="NCBI Taxonomy" id="591445"/>
    <lineage>
        <taxon>Eukaryota</taxon>
        <taxon>Metazoa</taxon>
        <taxon>Ecdysozoa</taxon>
        <taxon>Nematoda</taxon>
        <taxon>Chromadorea</taxon>
        <taxon>Rhabditida</taxon>
        <taxon>Tylenchina</taxon>
        <taxon>Panagrolaimomorpha</taxon>
        <taxon>Panagrolaimoidea</taxon>
        <taxon>Panagrolaimidae</taxon>
        <taxon>Panagrolaimus</taxon>
    </lineage>
</organism>
<dbReference type="WBParaSite" id="ES5_v2.g24223.t1">
    <property type="protein sequence ID" value="ES5_v2.g24223.t1"/>
    <property type="gene ID" value="ES5_v2.g24223"/>
</dbReference>
<proteinExistence type="predicted"/>
<accession>A0AC34G414</accession>
<name>A0AC34G414_9BILA</name>
<sequence>MNDSAPKYVPQNSRRSLNEKNIHIPPRYSQSSAQKRPPPSLLSLPFHTPVKPPLPFNTSAQHMMPSSSLKFQSIPQDPFVNQGYLKPRTLGGYYVQPPKNIPAGQLARSNSLGSGTGNSWR</sequence>